<keyword evidence="2" id="KW-1185">Reference proteome</keyword>
<reference evidence="1 2" key="1">
    <citation type="submission" date="2019-07" db="EMBL/GenBank/DDBJ databases">
        <title>Whole genome shotgun sequence of Nocardia ninae NBRC 108245.</title>
        <authorList>
            <person name="Hosoyama A."/>
            <person name="Uohara A."/>
            <person name="Ohji S."/>
            <person name="Ichikawa N."/>
        </authorList>
    </citation>
    <scope>NUCLEOTIDE SEQUENCE [LARGE SCALE GENOMIC DNA]</scope>
    <source>
        <strain evidence="1 2">NBRC 108245</strain>
    </source>
</reference>
<comment type="caution">
    <text evidence="1">The sequence shown here is derived from an EMBL/GenBank/DDBJ whole genome shotgun (WGS) entry which is preliminary data.</text>
</comment>
<accession>A0A511MTT8</accession>
<dbReference type="Proteomes" id="UP000321424">
    <property type="component" value="Unassembled WGS sequence"/>
</dbReference>
<dbReference type="InterPro" id="IPR045674">
    <property type="entry name" value="DUF6196"/>
</dbReference>
<proteinExistence type="predicted"/>
<evidence type="ECO:0000313" key="2">
    <source>
        <dbReference type="Proteomes" id="UP000321424"/>
    </source>
</evidence>
<dbReference type="RefSeq" id="WP_246181354.1">
    <property type="nucleotide sequence ID" value="NZ_BJXA01000107.1"/>
</dbReference>
<protein>
    <submittedName>
        <fullName evidence="1">Uncharacterized protein</fullName>
    </submittedName>
</protein>
<dbReference type="EMBL" id="BJXA01000107">
    <property type="protein sequence ID" value="GEM43638.1"/>
    <property type="molecule type" value="Genomic_DNA"/>
</dbReference>
<organism evidence="1 2">
    <name type="scientific">Nocardia ninae NBRC 108245</name>
    <dbReference type="NCBI Taxonomy" id="1210091"/>
    <lineage>
        <taxon>Bacteria</taxon>
        <taxon>Bacillati</taxon>
        <taxon>Actinomycetota</taxon>
        <taxon>Actinomycetes</taxon>
        <taxon>Mycobacteriales</taxon>
        <taxon>Nocardiaceae</taxon>
        <taxon>Nocardia</taxon>
    </lineage>
</organism>
<name>A0A511MTT8_9NOCA</name>
<dbReference type="Gene3D" id="3.30.2130.10">
    <property type="entry name" value="VC0802-like"/>
    <property type="match status" value="1"/>
</dbReference>
<dbReference type="AlphaFoldDB" id="A0A511MTT8"/>
<evidence type="ECO:0000313" key="1">
    <source>
        <dbReference type="EMBL" id="GEM43638.1"/>
    </source>
</evidence>
<sequence>MVDISIETEAQTAQRLRRVIAEADLDVHDGVWCFRESPLAEPPQLTPRTLAVVRDAESWSALVPFAEAEGAEVEKFGLFSFHFPTGLDNSGFVGWLAGHLKRALGTGVFIVCGSNRDRGGIYDYWGCPVELLAAVEREIEALRTAES</sequence>
<dbReference type="Pfam" id="PF19696">
    <property type="entry name" value="DUF6196"/>
    <property type="match status" value="1"/>
</dbReference>
<gene>
    <name evidence="1" type="ORF">NN4_81570</name>
</gene>